<dbReference type="AlphaFoldDB" id="A0A937D558"/>
<protein>
    <submittedName>
        <fullName evidence="4">Peptidoglycan-binding protein</fullName>
    </submittedName>
</protein>
<feature type="region of interest" description="Disordered" evidence="2">
    <location>
        <begin position="138"/>
        <end position="157"/>
    </location>
</feature>
<evidence type="ECO:0000256" key="2">
    <source>
        <dbReference type="SAM" id="MobiDB-lite"/>
    </source>
</evidence>
<keyword evidence="1" id="KW-0175">Coiled coil</keyword>
<evidence type="ECO:0000313" key="4">
    <source>
        <dbReference type="EMBL" id="MBL0408300.1"/>
    </source>
</evidence>
<dbReference type="EMBL" id="JAEQMY010000181">
    <property type="protein sequence ID" value="MBL0408300.1"/>
    <property type="molecule type" value="Genomic_DNA"/>
</dbReference>
<dbReference type="Gene3D" id="1.10.101.10">
    <property type="entry name" value="PGBD-like superfamily/PGBD"/>
    <property type="match status" value="1"/>
</dbReference>
<organism evidence="4 5">
    <name type="scientific">Microvirga aerilata</name>
    <dbReference type="NCBI Taxonomy" id="670292"/>
    <lineage>
        <taxon>Bacteria</taxon>
        <taxon>Pseudomonadati</taxon>
        <taxon>Pseudomonadota</taxon>
        <taxon>Alphaproteobacteria</taxon>
        <taxon>Hyphomicrobiales</taxon>
        <taxon>Methylobacteriaceae</taxon>
        <taxon>Microvirga</taxon>
    </lineage>
</organism>
<accession>A0A937D558</accession>
<dbReference type="InterPro" id="IPR036366">
    <property type="entry name" value="PGBDSf"/>
</dbReference>
<dbReference type="InterPro" id="IPR036365">
    <property type="entry name" value="PGBD-like_sf"/>
</dbReference>
<gene>
    <name evidence="4" type="ORF">JKG68_30950</name>
</gene>
<sequence length="221" mass="23625">MSAQNAHRFSQRPASKFMSTARRTVASPFGMIDKGLLAVAAVGWGLFAYSAVSSGSDEQAVQTEITRLHQEVQVLAAERNKFAQERDQAIQANGDLQHLQGQTAAVRQELQRLETMRERVSEAIDQAHPKLVTLAARSGAGNEGTSVSSAEPAPLSKHQIRSAQEALIDLGHANFEADGVFGPSTSKAVEAFERARGLPVTGKLGTATLQALRTHVASLSQ</sequence>
<evidence type="ECO:0000313" key="5">
    <source>
        <dbReference type="Proteomes" id="UP000605848"/>
    </source>
</evidence>
<dbReference type="InterPro" id="IPR002477">
    <property type="entry name" value="Peptidoglycan-bd-like"/>
</dbReference>
<evidence type="ECO:0000259" key="3">
    <source>
        <dbReference type="Pfam" id="PF01471"/>
    </source>
</evidence>
<reference evidence="4" key="1">
    <citation type="submission" date="2021-01" db="EMBL/GenBank/DDBJ databases">
        <title>Microvirga sp.</title>
        <authorList>
            <person name="Kim M.K."/>
        </authorList>
    </citation>
    <scope>NUCLEOTIDE SEQUENCE</scope>
    <source>
        <strain evidence="4">5420S-16</strain>
    </source>
</reference>
<dbReference type="Proteomes" id="UP000605848">
    <property type="component" value="Unassembled WGS sequence"/>
</dbReference>
<dbReference type="SUPFAM" id="SSF47090">
    <property type="entry name" value="PGBD-like"/>
    <property type="match status" value="1"/>
</dbReference>
<dbReference type="RefSeq" id="WP_210346506.1">
    <property type="nucleotide sequence ID" value="NZ_JAEQMY010000181.1"/>
</dbReference>
<keyword evidence="5" id="KW-1185">Reference proteome</keyword>
<feature type="coiled-coil region" evidence="1">
    <location>
        <begin position="96"/>
        <end position="126"/>
    </location>
</feature>
<feature type="domain" description="Peptidoglycan binding-like" evidence="3">
    <location>
        <begin position="159"/>
        <end position="212"/>
    </location>
</feature>
<comment type="caution">
    <text evidence="4">The sequence shown here is derived from an EMBL/GenBank/DDBJ whole genome shotgun (WGS) entry which is preliminary data.</text>
</comment>
<proteinExistence type="predicted"/>
<evidence type="ECO:0000256" key="1">
    <source>
        <dbReference type="SAM" id="Coils"/>
    </source>
</evidence>
<dbReference type="Pfam" id="PF01471">
    <property type="entry name" value="PG_binding_1"/>
    <property type="match status" value="1"/>
</dbReference>
<name>A0A937D558_9HYPH</name>